<evidence type="ECO:0000256" key="2">
    <source>
        <dbReference type="PIRNR" id="PIRNR006241"/>
    </source>
</evidence>
<sequence length="282" mass="30704">MPRFAANLSLLYPELPFMDRFEAAARDGFEAVEYLFPYAFDPAEIAARLRANGLQQVLFNAPPGGTDAAAIDAAWAAGWRGTACVPGREAEFRAGVELALRWAGALDCPRIHCMAGLLAESPSSRGEISAARSVYVSNLRWAAAQAAKAGCDILIEPINPRDMPRFFLNRQDDAHAIVQEVGAPNLQVQMDLYHCQIVEGDVAAKLRHYLPTGRVGHLQIAGVPERHEPDVGELNYAYLFDVIDEVAAQCGWSGWVGCEYRPRLGSVLGGTSRGLGWRPRAA</sequence>
<evidence type="ECO:0000259" key="4">
    <source>
        <dbReference type="Pfam" id="PF01261"/>
    </source>
</evidence>
<dbReference type="PANTHER" id="PTHR43489">
    <property type="entry name" value="ISOMERASE"/>
    <property type="match status" value="1"/>
</dbReference>
<dbReference type="InterPro" id="IPR026040">
    <property type="entry name" value="HyI-like"/>
</dbReference>
<dbReference type="FunFam" id="3.20.20.150:FF:000007">
    <property type="entry name" value="Hydroxypyruvate isomerase"/>
    <property type="match status" value="1"/>
</dbReference>
<dbReference type="InterPro" id="IPR036237">
    <property type="entry name" value="Xyl_isomerase-like_sf"/>
</dbReference>
<dbReference type="PIRSF" id="PIRSF006241">
    <property type="entry name" value="HyI"/>
    <property type="match status" value="1"/>
</dbReference>
<dbReference type="Pfam" id="PF01261">
    <property type="entry name" value="AP_endonuc_2"/>
    <property type="match status" value="1"/>
</dbReference>
<dbReference type="RefSeq" id="WP_208009041.1">
    <property type="nucleotide sequence ID" value="NZ_CP071796.1"/>
</dbReference>
<dbReference type="AlphaFoldDB" id="A0A975CGD6"/>
<keyword evidence="1 2" id="KW-0413">Isomerase</keyword>
<dbReference type="Gene3D" id="3.20.20.150">
    <property type="entry name" value="Divalent-metal-dependent TIM barrel enzymes"/>
    <property type="match status" value="1"/>
</dbReference>
<dbReference type="GO" id="GO:0046487">
    <property type="term" value="P:glyoxylate metabolic process"/>
    <property type="evidence" value="ECO:0007669"/>
    <property type="project" value="TreeGrafter"/>
</dbReference>
<dbReference type="PANTHER" id="PTHR43489:SF13">
    <property type="entry name" value="HYDROXYPYRUVATE ISOMERASE"/>
    <property type="match status" value="1"/>
</dbReference>
<evidence type="ECO:0000256" key="3">
    <source>
        <dbReference type="PIRSR" id="PIRSR006241-50"/>
    </source>
</evidence>
<dbReference type="NCBIfam" id="NF043033">
    <property type="entry name" value="OxoTetrIsom"/>
    <property type="match status" value="1"/>
</dbReference>
<dbReference type="SUPFAM" id="SSF51658">
    <property type="entry name" value="Xylose isomerase-like"/>
    <property type="match status" value="1"/>
</dbReference>
<accession>A0A975CGD6</accession>
<evidence type="ECO:0000313" key="6">
    <source>
        <dbReference type="Proteomes" id="UP000663903"/>
    </source>
</evidence>
<dbReference type="EMBL" id="CP071796">
    <property type="protein sequence ID" value="QTD45291.1"/>
    <property type="molecule type" value="Genomic_DNA"/>
</dbReference>
<evidence type="ECO:0000256" key="1">
    <source>
        <dbReference type="ARBA" id="ARBA00023235"/>
    </source>
</evidence>
<dbReference type="InterPro" id="IPR013022">
    <property type="entry name" value="Xyl_isomerase-like_TIM-brl"/>
</dbReference>
<gene>
    <name evidence="5" type="ORF">J1M35_20130</name>
</gene>
<protein>
    <submittedName>
        <fullName evidence="5">Hydroxypyruvate isomerase family protein</fullName>
    </submittedName>
</protein>
<dbReference type="Proteomes" id="UP000663903">
    <property type="component" value="Chromosome"/>
</dbReference>
<proteinExistence type="inferred from homology"/>
<dbReference type="KEGG" id="otd:J1M35_20130"/>
<dbReference type="GO" id="GO:0008903">
    <property type="term" value="F:hydroxypyruvate isomerase activity"/>
    <property type="evidence" value="ECO:0007669"/>
    <property type="project" value="TreeGrafter"/>
</dbReference>
<feature type="domain" description="Xylose isomerase-like TIM barrel" evidence="4">
    <location>
        <begin position="21"/>
        <end position="262"/>
    </location>
</feature>
<keyword evidence="6" id="KW-1185">Reference proteome</keyword>
<dbReference type="InterPro" id="IPR050417">
    <property type="entry name" value="Sugar_Epim/Isomerase"/>
</dbReference>
<dbReference type="InterPro" id="IPR053398">
    <property type="entry name" value="HPT_OtnI_isomerases"/>
</dbReference>
<name>A0A975CGD6_9BURK</name>
<evidence type="ECO:0000313" key="5">
    <source>
        <dbReference type="EMBL" id="QTD45291.1"/>
    </source>
</evidence>
<feature type="active site" description="Proton donor/acceptor" evidence="3">
    <location>
        <position position="156"/>
    </location>
</feature>
<reference evidence="5" key="1">
    <citation type="submission" date="2021-03" db="EMBL/GenBank/DDBJ databases">
        <title>Ottowia sp. 27C isolated from the cloaca of a Giant Asian pond turtle (Heosemys grandis).</title>
        <authorList>
            <person name="Spergser J."/>
            <person name="Busse H.-J."/>
        </authorList>
    </citation>
    <scope>NUCLEOTIDE SEQUENCE</scope>
    <source>
        <strain evidence="5">27C</strain>
    </source>
</reference>
<comment type="similarity">
    <text evidence="2">Belongs to the hyi family.</text>
</comment>
<feature type="active site" description="Proton donor/acceptor" evidence="3">
    <location>
        <position position="259"/>
    </location>
</feature>
<organism evidence="5 6">
    <name type="scientific">Ottowia testudinis</name>
    <dbReference type="NCBI Taxonomy" id="2816950"/>
    <lineage>
        <taxon>Bacteria</taxon>
        <taxon>Pseudomonadati</taxon>
        <taxon>Pseudomonadota</taxon>
        <taxon>Betaproteobacteria</taxon>
        <taxon>Burkholderiales</taxon>
        <taxon>Comamonadaceae</taxon>
        <taxon>Ottowia</taxon>
    </lineage>
</organism>